<dbReference type="Gene3D" id="2.60.40.10">
    <property type="entry name" value="Immunoglobulins"/>
    <property type="match status" value="3"/>
</dbReference>
<dbReference type="GO" id="GO:0009897">
    <property type="term" value="C:external side of plasma membrane"/>
    <property type="evidence" value="ECO:0007669"/>
    <property type="project" value="TreeGrafter"/>
</dbReference>
<evidence type="ECO:0000313" key="4">
    <source>
        <dbReference type="Proteomes" id="UP000261340"/>
    </source>
</evidence>
<evidence type="ECO:0000256" key="1">
    <source>
        <dbReference type="SAM" id="Phobius"/>
    </source>
</evidence>
<proteinExistence type="predicted"/>
<dbReference type="SUPFAM" id="SSF48726">
    <property type="entry name" value="Immunoglobulin"/>
    <property type="match status" value="3"/>
</dbReference>
<dbReference type="STRING" id="61819.ENSACIP00000015629"/>
<organism evidence="3 4">
    <name type="scientific">Amphilophus citrinellus</name>
    <name type="common">Midas cichlid</name>
    <name type="synonym">Cichlasoma citrinellum</name>
    <dbReference type="NCBI Taxonomy" id="61819"/>
    <lineage>
        <taxon>Eukaryota</taxon>
        <taxon>Metazoa</taxon>
        <taxon>Chordata</taxon>
        <taxon>Craniata</taxon>
        <taxon>Vertebrata</taxon>
        <taxon>Euteleostomi</taxon>
        <taxon>Actinopterygii</taxon>
        <taxon>Neopterygii</taxon>
        <taxon>Teleostei</taxon>
        <taxon>Neoteleostei</taxon>
        <taxon>Acanthomorphata</taxon>
        <taxon>Ovalentaria</taxon>
        <taxon>Cichlomorphae</taxon>
        <taxon>Cichliformes</taxon>
        <taxon>Cichlidae</taxon>
        <taxon>New World cichlids</taxon>
        <taxon>Cichlasomatinae</taxon>
        <taxon>Heroini</taxon>
        <taxon>Amphilophus</taxon>
    </lineage>
</organism>
<name>A0A3Q0RT28_AMPCI</name>
<feature type="domain" description="Ig-like" evidence="2">
    <location>
        <begin position="1"/>
        <end position="108"/>
    </location>
</feature>
<dbReference type="GO" id="GO:0042289">
    <property type="term" value="F:MHC class II protein binding"/>
    <property type="evidence" value="ECO:0007669"/>
    <property type="project" value="TreeGrafter"/>
</dbReference>
<dbReference type="InterPro" id="IPR013106">
    <property type="entry name" value="Ig_V-set"/>
</dbReference>
<dbReference type="InterPro" id="IPR003599">
    <property type="entry name" value="Ig_sub"/>
</dbReference>
<dbReference type="Ensembl" id="ENSACIT00000016042.1">
    <property type="protein sequence ID" value="ENSACIP00000015629.1"/>
    <property type="gene ID" value="ENSACIG00000012128.1"/>
</dbReference>
<dbReference type="InterPro" id="IPR003598">
    <property type="entry name" value="Ig_sub2"/>
</dbReference>
<dbReference type="GO" id="GO:0070374">
    <property type="term" value="P:positive regulation of ERK1 and ERK2 cascade"/>
    <property type="evidence" value="ECO:0007669"/>
    <property type="project" value="TreeGrafter"/>
</dbReference>
<evidence type="ECO:0000313" key="3">
    <source>
        <dbReference type="Ensembl" id="ENSACIP00000015629.1"/>
    </source>
</evidence>
<dbReference type="GO" id="GO:1990782">
    <property type="term" value="F:protein tyrosine kinase binding"/>
    <property type="evidence" value="ECO:0007669"/>
    <property type="project" value="TreeGrafter"/>
</dbReference>
<dbReference type="GO" id="GO:0042110">
    <property type="term" value="P:T cell activation"/>
    <property type="evidence" value="ECO:0007669"/>
    <property type="project" value="TreeGrafter"/>
</dbReference>
<keyword evidence="1" id="KW-1133">Transmembrane helix</keyword>
<dbReference type="GO" id="GO:0045121">
    <property type="term" value="C:membrane raft"/>
    <property type="evidence" value="ECO:0007669"/>
    <property type="project" value="TreeGrafter"/>
</dbReference>
<feature type="transmembrane region" description="Helical" evidence="1">
    <location>
        <begin position="394"/>
        <end position="414"/>
    </location>
</feature>
<dbReference type="Proteomes" id="UP000261340">
    <property type="component" value="Unplaced"/>
</dbReference>
<dbReference type="SMART" id="SM00409">
    <property type="entry name" value="IG"/>
    <property type="match status" value="3"/>
</dbReference>
<dbReference type="Pfam" id="PF07686">
    <property type="entry name" value="V-set"/>
    <property type="match status" value="2"/>
</dbReference>
<accession>A0A3Q0RT28</accession>
<protein>
    <recommendedName>
        <fullName evidence="2">Ig-like domain-containing protein</fullName>
    </recommendedName>
</protein>
<dbReference type="InterPro" id="IPR007110">
    <property type="entry name" value="Ig-like_dom"/>
</dbReference>
<dbReference type="SMART" id="SM00406">
    <property type="entry name" value="IGv"/>
    <property type="match status" value="2"/>
</dbReference>
<evidence type="ECO:0000259" key="2">
    <source>
        <dbReference type="PROSITE" id="PS50835"/>
    </source>
</evidence>
<dbReference type="GO" id="GO:0035723">
    <property type="term" value="P:interleukin-15-mediated signaling pathway"/>
    <property type="evidence" value="ECO:0007669"/>
    <property type="project" value="TreeGrafter"/>
</dbReference>
<reference evidence="3" key="1">
    <citation type="submission" date="2025-08" db="UniProtKB">
        <authorList>
            <consortium name="Ensembl"/>
        </authorList>
    </citation>
    <scope>IDENTIFICATION</scope>
</reference>
<sequence length="450" mass="50272">MTYTEVIAAEGSQAVLPCQYPALLVSHPLIIVWSHMEKGTIWRKERNGLEYRGSKWSQRVQCPHNQYDKGKFNLQINSVTEEDGGLYSCKLDDGKHDNQVMLRIIKVSISPPDPISGTYASLSCSLTPWRHGVSVEWRLNNTPYFPQTRTIWSKENALKNLRVTEKESGTWTCVVSYDGNKGQASATMSVKGIIQPPKDNAKVYAAVGSAVTLPCVFSPNLRPLSSGWKKVNAGGPSARDLQLLSLPLSSSPARLRWDKSIHISEVTYEDEGNYTCAGTVGSQRLTRTMQLVVAKVVPLKEKHSMTLTCQLADASEVIKYEWVHVTYDQNGTALTGPIWEGKDVTISDGSEESWSEWTCSFYGKEGLLGNVTYNIHLMSGLSGRKSSGLSNNTATVVGLSFLLAVLLLILAQMYKNHQRRKRIFQYPALETIVHTISNEREERERNREKN</sequence>
<dbReference type="AlphaFoldDB" id="A0A3Q0RT28"/>
<dbReference type="PROSITE" id="PS50835">
    <property type="entry name" value="IG_LIKE"/>
    <property type="match status" value="3"/>
</dbReference>
<keyword evidence="1" id="KW-0472">Membrane</keyword>
<dbReference type="GeneTree" id="ENSGT00990000203876"/>
<dbReference type="PANTHER" id="PTHR11422:SF12">
    <property type="entry name" value="MICROFIBRIL-ASSOCIATED GLYCOPROTEIN 3"/>
    <property type="match status" value="1"/>
</dbReference>
<keyword evidence="1" id="KW-0812">Transmembrane</keyword>
<feature type="domain" description="Ig-like" evidence="2">
    <location>
        <begin position="197"/>
        <end position="286"/>
    </location>
</feature>
<dbReference type="PANTHER" id="PTHR11422">
    <property type="entry name" value="T-CELL SURFACE GLYCOPROTEIN CD4"/>
    <property type="match status" value="1"/>
</dbReference>
<keyword evidence="4" id="KW-1185">Reference proteome</keyword>
<dbReference type="SMART" id="SM00408">
    <property type="entry name" value="IGc2"/>
    <property type="match status" value="2"/>
</dbReference>
<reference evidence="3" key="2">
    <citation type="submission" date="2025-09" db="UniProtKB">
        <authorList>
            <consortium name="Ensembl"/>
        </authorList>
    </citation>
    <scope>IDENTIFICATION</scope>
</reference>
<dbReference type="InterPro" id="IPR013783">
    <property type="entry name" value="Ig-like_fold"/>
</dbReference>
<feature type="domain" description="Ig-like" evidence="2">
    <location>
        <begin position="117"/>
        <end position="189"/>
    </location>
</feature>
<dbReference type="InterPro" id="IPR036179">
    <property type="entry name" value="Ig-like_dom_sf"/>
</dbReference>
<dbReference type="OMA" id="LWVAPVE"/>